<feature type="transmembrane region" description="Helical" evidence="10">
    <location>
        <begin position="524"/>
        <end position="545"/>
    </location>
</feature>
<dbReference type="AlphaFoldDB" id="A0A834SN95"/>
<protein>
    <submittedName>
        <fullName evidence="11">Cellulose synthase-like protein H1 isoform X1</fullName>
    </submittedName>
</protein>
<evidence type="ECO:0000313" key="11">
    <source>
        <dbReference type="EMBL" id="KAF7805783.1"/>
    </source>
</evidence>
<reference evidence="11" key="1">
    <citation type="submission" date="2020-09" db="EMBL/GenBank/DDBJ databases">
        <title>Genome-Enabled Discovery of Anthraquinone Biosynthesis in Senna tora.</title>
        <authorList>
            <person name="Kang S.-H."/>
            <person name="Pandey R.P."/>
            <person name="Lee C.-M."/>
            <person name="Sim J.-S."/>
            <person name="Jeong J.-T."/>
            <person name="Choi B.-S."/>
            <person name="Jung M."/>
            <person name="Ginzburg D."/>
            <person name="Zhao K."/>
            <person name="Won S.Y."/>
            <person name="Oh T.-J."/>
            <person name="Yu Y."/>
            <person name="Kim N.-H."/>
            <person name="Lee O.R."/>
            <person name="Lee T.-H."/>
            <person name="Bashyal P."/>
            <person name="Kim T.-S."/>
            <person name="Lee W.-H."/>
            <person name="Kawkins C."/>
            <person name="Kim C.-K."/>
            <person name="Kim J.S."/>
            <person name="Ahn B.O."/>
            <person name="Rhee S.Y."/>
            <person name="Sohng J.K."/>
        </authorList>
    </citation>
    <scope>NUCLEOTIDE SEQUENCE</scope>
    <source>
        <tissue evidence="11">Leaf</tissue>
    </source>
</reference>
<evidence type="ECO:0000256" key="9">
    <source>
        <dbReference type="PIRSR" id="PIRSR605150-3"/>
    </source>
</evidence>
<feature type="transmembrane region" description="Helical" evidence="10">
    <location>
        <begin position="566"/>
        <end position="586"/>
    </location>
</feature>
<dbReference type="FunFam" id="3.90.550.10:FF:000145">
    <property type="entry name" value="Cellulose synthase-like protein H1"/>
    <property type="match status" value="1"/>
</dbReference>
<feature type="transmembrane region" description="Helical" evidence="10">
    <location>
        <begin position="487"/>
        <end position="512"/>
    </location>
</feature>
<feature type="transmembrane region" description="Helical" evidence="10">
    <location>
        <begin position="641"/>
        <end position="657"/>
    </location>
</feature>
<feature type="transmembrane region" description="Helical" evidence="10">
    <location>
        <begin position="613"/>
        <end position="629"/>
    </location>
</feature>
<dbReference type="EMBL" id="JAAIUW010000012">
    <property type="protein sequence ID" value="KAF7805783.1"/>
    <property type="molecule type" value="Genomic_DNA"/>
</dbReference>
<feature type="binding site" evidence="8">
    <location>
        <position position="139"/>
    </location>
    <ligand>
        <name>UDP-alpha-D-glucose</name>
        <dbReference type="ChEBI" id="CHEBI:58885"/>
    </ligand>
</feature>
<feature type="transmembrane region" description="Helical" evidence="10">
    <location>
        <begin position="669"/>
        <end position="689"/>
    </location>
</feature>
<comment type="caution">
    <text evidence="11">The sequence shown here is derived from an EMBL/GenBank/DDBJ whole genome shotgun (WGS) entry which is preliminary data.</text>
</comment>
<organism evidence="11 12">
    <name type="scientific">Senna tora</name>
    <dbReference type="NCBI Taxonomy" id="362788"/>
    <lineage>
        <taxon>Eukaryota</taxon>
        <taxon>Viridiplantae</taxon>
        <taxon>Streptophyta</taxon>
        <taxon>Embryophyta</taxon>
        <taxon>Tracheophyta</taxon>
        <taxon>Spermatophyta</taxon>
        <taxon>Magnoliopsida</taxon>
        <taxon>eudicotyledons</taxon>
        <taxon>Gunneridae</taxon>
        <taxon>Pentapetalae</taxon>
        <taxon>rosids</taxon>
        <taxon>fabids</taxon>
        <taxon>Fabales</taxon>
        <taxon>Fabaceae</taxon>
        <taxon>Caesalpinioideae</taxon>
        <taxon>Cassia clade</taxon>
        <taxon>Senna</taxon>
    </lineage>
</organism>
<keyword evidence="6 10" id="KW-0472">Membrane</keyword>
<keyword evidence="7" id="KW-0961">Cell wall biogenesis/degradation</keyword>
<comment type="subcellular location">
    <subcellularLocation>
        <location evidence="1">Endomembrane system</location>
        <topology evidence="1">Multi-pass membrane protein</topology>
    </subcellularLocation>
</comment>
<gene>
    <name evidence="11" type="ORF">G2W53_037944</name>
</gene>
<dbReference type="GO" id="GO:0071555">
    <property type="term" value="P:cell wall organization"/>
    <property type="evidence" value="ECO:0007669"/>
    <property type="project" value="UniProtKB-KW"/>
</dbReference>
<dbReference type="GO" id="GO:0030244">
    <property type="term" value="P:cellulose biosynthetic process"/>
    <property type="evidence" value="ECO:0007669"/>
    <property type="project" value="InterPro"/>
</dbReference>
<evidence type="ECO:0000256" key="1">
    <source>
        <dbReference type="ARBA" id="ARBA00004127"/>
    </source>
</evidence>
<proteinExistence type="predicted"/>
<evidence type="ECO:0000256" key="10">
    <source>
        <dbReference type="SAM" id="Phobius"/>
    </source>
</evidence>
<accession>A0A834SN95</accession>
<feature type="binding site" evidence="8">
    <location>
        <position position="110"/>
    </location>
    <ligand>
        <name>UDP-alpha-D-glucose</name>
        <dbReference type="ChEBI" id="CHEBI:58885"/>
    </ligand>
</feature>
<dbReference type="SUPFAM" id="SSF53448">
    <property type="entry name" value="Nucleotide-diphospho-sugar transferases"/>
    <property type="match status" value="1"/>
</dbReference>
<dbReference type="Proteomes" id="UP000634136">
    <property type="component" value="Unassembled WGS sequence"/>
</dbReference>
<dbReference type="PANTHER" id="PTHR13301">
    <property type="entry name" value="X-BOX TRANSCRIPTION FACTOR-RELATED"/>
    <property type="match status" value="1"/>
</dbReference>
<sequence length="695" mass="78855">MGSKEEEYGLPLYEKCWIKPSVQKKAMDILILLLLVWVVSHRITCIFSSNSSFPCFLALVCESWFTLTWLITITTRWTPATIKTYPHRLFPEPELPAVDMFVTTADPLAEPPILTVNTVLSLLALDYPTHKLACYVSDDACSPLTFHALVQASNFAKLWLPFCKNHNITVRSPFRYFSSHHHTTTSQSPRFKQDWHTLKDEYDHLCRRIEDGPDLQDQEFADFSNTETRNHPPIVKVIWENSEEGRDGTPHLIYISRDKRPKHPHHYKAGAMNVLARVSGLMTNAPFTLNVDCDMFVNNPQIVQHAMCVLLDSKGQNEVAFVQCPQEFFDGLKDDPFGNQLVVLFTYMGAGLAGLQGPLYGGTNCFHRRKVLYGLSPHDIQNGNIPDETMVKRFGGSKELVKSAASALEGKTYSPCHNVSNSLEAAIQVASCEYEYGTAWGGMDIWINNRGCAYWAENPYNGLEIGNVYPRPNCIYGMRAKRECVGYLWIICWGLRSLPEICYALLPVYCIITNSTFFPKGAGIWMHIALFVVYNINTMSEYILTGLSMRAWWNNQRMTRIMAMNAWFFAVLSIILKVLGISDTVFDITEKDQFWNCGDDEEASRFTFDHSPMFIPGTTILLLQLTAMAKKLMNEAESGGVGELVCVCYLVVCYWPFLKGLFLRAKYGIPLSTLCKSAALAFLFVHFCTHNNHQY</sequence>
<evidence type="ECO:0000256" key="5">
    <source>
        <dbReference type="ARBA" id="ARBA00022989"/>
    </source>
</evidence>
<evidence type="ECO:0000256" key="7">
    <source>
        <dbReference type="ARBA" id="ARBA00023316"/>
    </source>
</evidence>
<dbReference type="InterPro" id="IPR005150">
    <property type="entry name" value="Cellulose_synth"/>
</dbReference>
<keyword evidence="2" id="KW-0328">Glycosyltransferase</keyword>
<name>A0A834SN95_9FABA</name>
<keyword evidence="12" id="KW-1185">Reference proteome</keyword>
<evidence type="ECO:0000256" key="4">
    <source>
        <dbReference type="ARBA" id="ARBA00022692"/>
    </source>
</evidence>
<evidence type="ECO:0000256" key="3">
    <source>
        <dbReference type="ARBA" id="ARBA00022679"/>
    </source>
</evidence>
<dbReference type="OrthoDB" id="72851at2759"/>
<evidence type="ECO:0000256" key="2">
    <source>
        <dbReference type="ARBA" id="ARBA00022676"/>
    </source>
</evidence>
<evidence type="ECO:0000256" key="6">
    <source>
        <dbReference type="ARBA" id="ARBA00023136"/>
    </source>
</evidence>
<keyword evidence="4 10" id="KW-0812">Transmembrane</keyword>
<dbReference type="GO" id="GO:0016760">
    <property type="term" value="F:cellulose synthase (UDP-forming) activity"/>
    <property type="evidence" value="ECO:0007669"/>
    <property type="project" value="InterPro"/>
</dbReference>
<evidence type="ECO:0000313" key="12">
    <source>
        <dbReference type="Proteomes" id="UP000634136"/>
    </source>
</evidence>
<feature type="binding site" evidence="9">
    <location>
        <position position="292"/>
    </location>
    <ligand>
        <name>Mn(2+)</name>
        <dbReference type="ChEBI" id="CHEBI:29035"/>
    </ligand>
</feature>
<feature type="binding site" evidence="9">
    <location>
        <position position="268"/>
    </location>
    <ligand>
        <name>Mn(2+)</name>
        <dbReference type="ChEBI" id="CHEBI:29035"/>
    </ligand>
</feature>
<keyword evidence="5 10" id="KW-1133">Transmembrane helix</keyword>
<dbReference type="Gene3D" id="3.90.550.10">
    <property type="entry name" value="Spore Coat Polysaccharide Biosynthesis Protein SpsA, Chain A"/>
    <property type="match status" value="1"/>
</dbReference>
<dbReference type="GO" id="GO:0016020">
    <property type="term" value="C:membrane"/>
    <property type="evidence" value="ECO:0007669"/>
    <property type="project" value="InterPro"/>
</dbReference>
<keyword evidence="3" id="KW-0808">Transferase</keyword>
<dbReference type="InterPro" id="IPR029044">
    <property type="entry name" value="Nucleotide-diphossugar_trans"/>
</dbReference>
<dbReference type="GO" id="GO:0012505">
    <property type="term" value="C:endomembrane system"/>
    <property type="evidence" value="ECO:0007669"/>
    <property type="project" value="UniProtKB-SubCell"/>
</dbReference>
<dbReference type="Pfam" id="PF03552">
    <property type="entry name" value="Cellulose_synt"/>
    <property type="match status" value="2"/>
</dbReference>
<evidence type="ECO:0000256" key="8">
    <source>
        <dbReference type="PIRSR" id="PIRSR605150-2"/>
    </source>
</evidence>